<evidence type="ECO:0000256" key="1">
    <source>
        <dbReference type="ARBA" id="ARBA00004656"/>
    </source>
</evidence>
<sequence>MCEFSTADGFVEISECLGDMIKYVANEPSVGLYYIQQHAQNAVPNVVSLRNNIIEKSRETVLQTEDLEDSITMMKSMKECGFPVVNEMIVDIKRSLATMSTEQPIRRLIQRPSSSFHIRGRTSSWGPTAWGPNAGSALRDSEKMGGFLSGIFKSAKEKAENLKWPQIDLKEFRLIEGEVPLSVPAGSNGLTRLDEETEELPISSRIVDELEEDTNLLSASDNFDEFKAGKEARLQEWLEESGSVDHKGTDDESASA</sequence>
<comment type="caution">
    <text evidence="6">The sequence shown here is derived from an EMBL/GenBank/DDBJ whole genome shotgun (WGS) entry which is preliminary data.</text>
</comment>
<evidence type="ECO:0000256" key="2">
    <source>
        <dbReference type="ARBA" id="ARBA00010463"/>
    </source>
</evidence>
<comment type="similarity">
    <text evidence="2">Belongs to the BORCS8 family.</text>
</comment>
<keyword evidence="7" id="KW-1185">Reference proteome</keyword>
<protein>
    <submittedName>
        <fullName evidence="6">Uncharacterized protein</fullName>
    </submittedName>
</protein>
<feature type="region of interest" description="Disordered" evidence="5">
    <location>
        <begin position="237"/>
        <end position="256"/>
    </location>
</feature>
<keyword evidence="3" id="KW-0472">Membrane</keyword>
<evidence type="ECO:0000256" key="5">
    <source>
        <dbReference type="SAM" id="MobiDB-lite"/>
    </source>
</evidence>
<evidence type="ECO:0000313" key="7">
    <source>
        <dbReference type="Proteomes" id="UP001279734"/>
    </source>
</evidence>
<name>A0AAD3P898_NEPGR</name>
<dbReference type="GO" id="GO:0005765">
    <property type="term" value="C:lysosomal membrane"/>
    <property type="evidence" value="ECO:0007669"/>
    <property type="project" value="UniProtKB-SubCell"/>
</dbReference>
<evidence type="ECO:0000313" key="6">
    <source>
        <dbReference type="EMBL" id="GMG99436.1"/>
    </source>
</evidence>
<reference evidence="6" key="1">
    <citation type="submission" date="2023-05" db="EMBL/GenBank/DDBJ databases">
        <title>Nepenthes gracilis genome sequencing.</title>
        <authorList>
            <person name="Fukushima K."/>
        </authorList>
    </citation>
    <scope>NUCLEOTIDE SEQUENCE</scope>
    <source>
        <strain evidence="6">SING2019-196</strain>
    </source>
</reference>
<evidence type="ECO:0000256" key="3">
    <source>
        <dbReference type="ARBA" id="ARBA00023136"/>
    </source>
</evidence>
<proteinExistence type="inferred from homology"/>
<gene>
    <name evidence="6" type="ORF">Nepgr_001276</name>
</gene>
<comment type="subcellular location">
    <subcellularLocation>
        <location evidence="1">Lysosome membrane</location>
    </subcellularLocation>
</comment>
<keyword evidence="4" id="KW-0458">Lysosome</keyword>
<organism evidence="6 7">
    <name type="scientific">Nepenthes gracilis</name>
    <name type="common">Slender pitcher plant</name>
    <dbReference type="NCBI Taxonomy" id="150966"/>
    <lineage>
        <taxon>Eukaryota</taxon>
        <taxon>Viridiplantae</taxon>
        <taxon>Streptophyta</taxon>
        <taxon>Embryophyta</taxon>
        <taxon>Tracheophyta</taxon>
        <taxon>Spermatophyta</taxon>
        <taxon>Magnoliopsida</taxon>
        <taxon>eudicotyledons</taxon>
        <taxon>Gunneridae</taxon>
        <taxon>Pentapetalae</taxon>
        <taxon>Caryophyllales</taxon>
        <taxon>Nepenthaceae</taxon>
        <taxon>Nepenthes</taxon>
    </lineage>
</organism>
<dbReference type="EMBL" id="BSYO01000001">
    <property type="protein sequence ID" value="GMG99436.1"/>
    <property type="molecule type" value="Genomic_DNA"/>
</dbReference>
<dbReference type="AlphaFoldDB" id="A0AAD3P898"/>
<accession>A0AAD3P898</accession>
<dbReference type="PANTHER" id="PTHR21146:SF0">
    <property type="entry name" value="BLOC-1-RELATED COMPLEX SUBUNIT 8"/>
    <property type="match status" value="1"/>
</dbReference>
<dbReference type="Proteomes" id="UP001279734">
    <property type="component" value="Unassembled WGS sequence"/>
</dbReference>
<dbReference type="PANTHER" id="PTHR21146">
    <property type="entry name" value="MEF2B PROTEIN"/>
    <property type="match status" value="1"/>
</dbReference>
<evidence type="ECO:0000256" key="4">
    <source>
        <dbReference type="ARBA" id="ARBA00023228"/>
    </source>
</evidence>
<dbReference type="InterPro" id="IPR019320">
    <property type="entry name" value="BORCS8"/>
</dbReference>
<dbReference type="Pfam" id="PF10167">
    <property type="entry name" value="BORCS8"/>
    <property type="match status" value="1"/>
</dbReference>